<sequence length="678" mass="75126">MSPTPLATALLLALGSTSVSAQNDPYELEEVLVSATRVEEAASQSSRSISVVDEEELSLTQPQSVPEALSSSPNITTTNGPRVSSQGVEIRGLSGTRVLQTIDGARQNTTSGHRGVYFMDPEMLQSVEVIRGPASSLWGSGAIGGVVAQVTRDARDFLEPEDNFGGYLKQGFEFNGDRQKTSGAVYGQQNQIDWLINASYFDSNNIKTGDDLTLENSGGNGTSGMFKLGWQENDNHRLEFNARLNEIRELVPSNPATNAGRSVPLVKRNTKDTYFGLDYTLKTDNPLLDMNALVYLNDSSYKEDRVTRNQKDDTEYRTFGISVKNTSEFDFMSLTYGLDGYKDELDTVRDDSGQVGQRPANINAESTVWGGFVQAGIPLGESLLLTPAVRYDSYDSKSEQVNRDVDDSEFSPSVALVWDTTDWLTLSARYDQAFRAPGMEEMFSTGSHYCIPPIPGFLPGGLCNTFKPNPDLKSETARNKELKAYLSFADLAGDDELNISLNLFRNDVDDFILQQVIDPLIGVPGLEQTTTWNNVQDARLQGFELVTNYRIKQTRVSLSYGQTEGKDKADDSFLEGIPADKFVLDLSQGWFDGDFKAGTRLTYVAEQKDVPADFTAAEQYDSYTLWDLYLAWEPSSGALTGLRIDAGVDNITDEYYQQAWQTLYQQGRNIKLNARYMF</sequence>
<proteinExistence type="inferred from homology"/>
<dbReference type="InterPro" id="IPR037066">
    <property type="entry name" value="Plug_dom_sf"/>
</dbReference>
<dbReference type="InterPro" id="IPR000531">
    <property type="entry name" value="Beta-barrel_TonB"/>
</dbReference>
<feature type="short sequence motif" description="TonB C-terminal box" evidence="11">
    <location>
        <begin position="661"/>
        <end position="678"/>
    </location>
</feature>
<dbReference type="CDD" id="cd01347">
    <property type="entry name" value="ligand_gated_channel"/>
    <property type="match status" value="1"/>
</dbReference>
<dbReference type="Pfam" id="PF00593">
    <property type="entry name" value="TonB_dep_Rec_b-barrel"/>
    <property type="match status" value="1"/>
</dbReference>
<dbReference type="Gene3D" id="2.40.170.20">
    <property type="entry name" value="TonB-dependent receptor, beta-barrel domain"/>
    <property type="match status" value="1"/>
</dbReference>
<name>A0ABT0N5V4_9GAMM</name>
<keyword evidence="3 10" id="KW-0813">Transport</keyword>
<keyword evidence="4 10" id="KW-1134">Transmembrane beta strand</keyword>
<feature type="compositionally biased region" description="Polar residues" evidence="13">
    <location>
        <begin position="58"/>
        <end position="85"/>
    </location>
</feature>
<dbReference type="NCBIfam" id="TIGR01786">
    <property type="entry name" value="TonB-hemlactrns"/>
    <property type="match status" value="1"/>
</dbReference>
<evidence type="ECO:0000256" key="13">
    <source>
        <dbReference type="SAM" id="MobiDB-lite"/>
    </source>
</evidence>
<dbReference type="EMBL" id="JAKIKT010000002">
    <property type="protein sequence ID" value="MCL2913824.1"/>
    <property type="molecule type" value="Genomic_DNA"/>
</dbReference>
<feature type="domain" description="TonB-dependent receptor plug" evidence="16">
    <location>
        <begin position="43"/>
        <end position="146"/>
    </location>
</feature>
<evidence type="ECO:0000259" key="15">
    <source>
        <dbReference type="Pfam" id="PF00593"/>
    </source>
</evidence>
<evidence type="ECO:0000256" key="14">
    <source>
        <dbReference type="SAM" id="SignalP"/>
    </source>
</evidence>
<evidence type="ECO:0000313" key="17">
    <source>
        <dbReference type="EMBL" id="MCL2913824.1"/>
    </source>
</evidence>
<dbReference type="RefSeq" id="WP_249248529.1">
    <property type="nucleotide sequence ID" value="NZ_JAKIKT010000002.1"/>
</dbReference>
<comment type="subcellular location">
    <subcellularLocation>
        <location evidence="1 10">Cell outer membrane</location>
        <topology evidence="1 10">Multi-pass membrane protein</topology>
    </subcellularLocation>
</comment>
<dbReference type="InterPro" id="IPR036942">
    <property type="entry name" value="Beta-barrel_TonB_sf"/>
</dbReference>
<evidence type="ECO:0000256" key="6">
    <source>
        <dbReference type="ARBA" id="ARBA00022729"/>
    </source>
</evidence>
<evidence type="ECO:0000256" key="7">
    <source>
        <dbReference type="ARBA" id="ARBA00023077"/>
    </source>
</evidence>
<protein>
    <submittedName>
        <fullName evidence="17">TonB-dependent hemoglobin/transferrin/lactoferrin family receptor</fullName>
    </submittedName>
</protein>
<dbReference type="InterPro" id="IPR039426">
    <property type="entry name" value="TonB-dep_rcpt-like"/>
</dbReference>
<dbReference type="NCBIfam" id="TIGR01785">
    <property type="entry name" value="TonB-hemin"/>
    <property type="match status" value="1"/>
</dbReference>
<dbReference type="Pfam" id="PF07715">
    <property type="entry name" value="Plug"/>
    <property type="match status" value="1"/>
</dbReference>
<evidence type="ECO:0000256" key="10">
    <source>
        <dbReference type="PROSITE-ProRule" id="PRU01360"/>
    </source>
</evidence>
<evidence type="ECO:0000256" key="8">
    <source>
        <dbReference type="ARBA" id="ARBA00023136"/>
    </source>
</evidence>
<dbReference type="Gene3D" id="2.170.130.10">
    <property type="entry name" value="TonB-dependent receptor, plug domain"/>
    <property type="match status" value="1"/>
</dbReference>
<keyword evidence="8 10" id="KW-0472">Membrane</keyword>
<evidence type="ECO:0000256" key="4">
    <source>
        <dbReference type="ARBA" id="ARBA00022452"/>
    </source>
</evidence>
<evidence type="ECO:0000259" key="16">
    <source>
        <dbReference type="Pfam" id="PF07715"/>
    </source>
</evidence>
<dbReference type="SUPFAM" id="SSF56935">
    <property type="entry name" value="Porins"/>
    <property type="match status" value="1"/>
</dbReference>
<dbReference type="PROSITE" id="PS52016">
    <property type="entry name" value="TONB_DEPENDENT_REC_3"/>
    <property type="match status" value="1"/>
</dbReference>
<feature type="chain" id="PRO_5046155611" evidence="14">
    <location>
        <begin position="22"/>
        <end position="678"/>
    </location>
</feature>
<keyword evidence="5 10" id="KW-0812">Transmembrane</keyword>
<organism evidence="17 18">
    <name type="scientific">Shewanella corallii</name>
    <dbReference type="NCBI Taxonomy" id="560080"/>
    <lineage>
        <taxon>Bacteria</taxon>
        <taxon>Pseudomonadati</taxon>
        <taxon>Pseudomonadota</taxon>
        <taxon>Gammaproteobacteria</taxon>
        <taxon>Alteromonadales</taxon>
        <taxon>Shewanellaceae</taxon>
        <taxon>Shewanella</taxon>
    </lineage>
</organism>
<comment type="caution">
    <text evidence="17">The sequence shown here is derived from an EMBL/GenBank/DDBJ whole genome shotgun (WGS) entry which is preliminary data.</text>
</comment>
<evidence type="ECO:0000313" key="18">
    <source>
        <dbReference type="Proteomes" id="UP001202831"/>
    </source>
</evidence>
<keyword evidence="18" id="KW-1185">Reference proteome</keyword>
<keyword evidence="17" id="KW-0675">Receptor</keyword>
<dbReference type="PROSITE" id="PS01156">
    <property type="entry name" value="TONB_DEPENDENT_REC_2"/>
    <property type="match status" value="1"/>
</dbReference>
<feature type="region of interest" description="Disordered" evidence="13">
    <location>
        <begin position="43"/>
        <end position="85"/>
    </location>
</feature>
<comment type="similarity">
    <text evidence="2 10 12">Belongs to the TonB-dependent receptor family.</text>
</comment>
<evidence type="ECO:0000256" key="3">
    <source>
        <dbReference type="ARBA" id="ARBA00022448"/>
    </source>
</evidence>
<evidence type="ECO:0000256" key="11">
    <source>
        <dbReference type="PROSITE-ProRule" id="PRU10144"/>
    </source>
</evidence>
<evidence type="ECO:0000256" key="2">
    <source>
        <dbReference type="ARBA" id="ARBA00009810"/>
    </source>
</evidence>
<accession>A0ABT0N5V4</accession>
<keyword evidence="6 14" id="KW-0732">Signal</keyword>
<dbReference type="PANTHER" id="PTHR30069">
    <property type="entry name" value="TONB-DEPENDENT OUTER MEMBRANE RECEPTOR"/>
    <property type="match status" value="1"/>
</dbReference>
<evidence type="ECO:0000256" key="5">
    <source>
        <dbReference type="ARBA" id="ARBA00022692"/>
    </source>
</evidence>
<dbReference type="InterPro" id="IPR010917">
    <property type="entry name" value="TonB_rcpt_CS"/>
</dbReference>
<keyword evidence="7 12" id="KW-0798">TonB box</keyword>
<evidence type="ECO:0000256" key="12">
    <source>
        <dbReference type="RuleBase" id="RU003357"/>
    </source>
</evidence>
<reference evidence="17 18" key="1">
    <citation type="submission" date="2022-01" db="EMBL/GenBank/DDBJ databases">
        <title>Whole genome-based taxonomy of the Shewanellaceae.</title>
        <authorList>
            <person name="Martin-Rodriguez A.J."/>
        </authorList>
    </citation>
    <scope>NUCLEOTIDE SEQUENCE [LARGE SCALE GENOMIC DNA]</scope>
    <source>
        <strain evidence="17 18">DSM 21332</strain>
    </source>
</reference>
<dbReference type="PANTHER" id="PTHR30069:SF41">
    <property type="entry name" value="HEME_HEMOPEXIN UTILIZATION PROTEIN C"/>
    <property type="match status" value="1"/>
</dbReference>
<dbReference type="InterPro" id="IPR011276">
    <property type="entry name" value="TonB_haem/Hb_rcpt"/>
</dbReference>
<dbReference type="InterPro" id="IPR010949">
    <property type="entry name" value="TonB_Hb/transfer/lactofer_rcpt"/>
</dbReference>
<feature type="signal peptide" evidence="14">
    <location>
        <begin position="1"/>
        <end position="21"/>
    </location>
</feature>
<evidence type="ECO:0000256" key="1">
    <source>
        <dbReference type="ARBA" id="ARBA00004571"/>
    </source>
</evidence>
<dbReference type="InterPro" id="IPR012910">
    <property type="entry name" value="Plug_dom"/>
</dbReference>
<evidence type="ECO:0000256" key="9">
    <source>
        <dbReference type="ARBA" id="ARBA00023237"/>
    </source>
</evidence>
<keyword evidence="9 10" id="KW-0998">Cell outer membrane</keyword>
<feature type="domain" description="TonB-dependent receptor-like beta-barrel" evidence="15">
    <location>
        <begin position="244"/>
        <end position="651"/>
    </location>
</feature>
<gene>
    <name evidence="17" type="ORF">L2725_08460</name>
</gene>
<dbReference type="Proteomes" id="UP001202831">
    <property type="component" value="Unassembled WGS sequence"/>
</dbReference>